<evidence type="ECO:0000313" key="1">
    <source>
        <dbReference type="EMBL" id="GAI21134.1"/>
    </source>
</evidence>
<dbReference type="EMBL" id="BARV01022535">
    <property type="protein sequence ID" value="GAI21134.1"/>
    <property type="molecule type" value="Genomic_DNA"/>
</dbReference>
<accession>X1NR44</accession>
<name>X1NR44_9ZZZZ</name>
<feature type="non-terminal residue" evidence="1">
    <location>
        <position position="1"/>
    </location>
</feature>
<reference evidence="1" key="1">
    <citation type="journal article" date="2014" name="Front. Microbiol.">
        <title>High frequency of phylogenetically diverse reductive dehalogenase-homologous genes in deep subseafloor sedimentary metagenomes.</title>
        <authorList>
            <person name="Kawai M."/>
            <person name="Futagami T."/>
            <person name="Toyoda A."/>
            <person name="Takaki Y."/>
            <person name="Nishi S."/>
            <person name="Hori S."/>
            <person name="Arai W."/>
            <person name="Tsubouchi T."/>
            <person name="Morono Y."/>
            <person name="Uchiyama I."/>
            <person name="Ito T."/>
            <person name="Fujiyama A."/>
            <person name="Inagaki F."/>
            <person name="Takami H."/>
        </authorList>
    </citation>
    <scope>NUCLEOTIDE SEQUENCE</scope>
    <source>
        <strain evidence="1">Expedition CK06-06</strain>
    </source>
</reference>
<sequence>GRGVLLDELDFLHSTSDTPRGVSVGNVGMVATAGDDRKENSTDTTIRIWTGVSLEATKLELENLIRVDVDGPEKVSVSRINELMDSPR</sequence>
<protein>
    <submittedName>
        <fullName evidence="1">Uncharacterized protein</fullName>
    </submittedName>
</protein>
<proteinExistence type="predicted"/>
<gene>
    <name evidence="1" type="ORF">S06H3_37135</name>
</gene>
<dbReference type="AlphaFoldDB" id="X1NR44"/>
<comment type="caution">
    <text evidence="1">The sequence shown here is derived from an EMBL/GenBank/DDBJ whole genome shotgun (WGS) entry which is preliminary data.</text>
</comment>
<organism evidence="1">
    <name type="scientific">marine sediment metagenome</name>
    <dbReference type="NCBI Taxonomy" id="412755"/>
    <lineage>
        <taxon>unclassified sequences</taxon>
        <taxon>metagenomes</taxon>
        <taxon>ecological metagenomes</taxon>
    </lineage>
</organism>